<sequence length="109" mass="12548">MLKLRTKTYMLMGMSMLTLVPISTSCIWKWDKELTLKQVRDKTEVSIENISKLKINQVKKEQIKLKGPVGWNMSVLEIEIRGDGLLVKIRAKKGVYIYGFEKLLTGFAN</sequence>
<dbReference type="PROSITE" id="PS51257">
    <property type="entry name" value="PROKAR_LIPOPROTEIN"/>
    <property type="match status" value="1"/>
</dbReference>
<keyword evidence="2" id="KW-1185">Reference proteome</keyword>
<evidence type="ECO:0000313" key="1">
    <source>
        <dbReference type="EMBL" id="WYM97233.1"/>
    </source>
</evidence>
<name>A0ABZ2TN12_9BACT</name>
<gene>
    <name evidence="1" type="ORF">LQ356_03470</name>
</gene>
<accession>A0ABZ2TN12</accession>
<dbReference type="EMBL" id="CP088155">
    <property type="protein sequence ID" value="WYM97233.1"/>
    <property type="molecule type" value="Genomic_DNA"/>
</dbReference>
<dbReference type="RefSeq" id="WP_405311566.1">
    <property type="nucleotide sequence ID" value="NZ_CP088155.1"/>
</dbReference>
<organism evidence="1 2">
    <name type="scientific">Metamycoplasma faucium</name>
    <dbReference type="NCBI Taxonomy" id="56142"/>
    <lineage>
        <taxon>Bacteria</taxon>
        <taxon>Bacillati</taxon>
        <taxon>Mycoplasmatota</taxon>
        <taxon>Mycoplasmoidales</taxon>
        <taxon>Metamycoplasmataceae</taxon>
        <taxon>Metamycoplasma</taxon>
    </lineage>
</organism>
<reference evidence="1" key="1">
    <citation type="submission" date="2021-11" db="EMBL/GenBank/DDBJ databases">
        <title>The first genome sequence of unculturable Mycoplasma faucium obtained by de novo assembly of metagenomic reads.</title>
        <authorList>
            <person name="Sabat A.J."/>
            <person name="Bathoorn E."/>
            <person name="Akkerboom V."/>
            <person name="Friedrich A.W."/>
        </authorList>
    </citation>
    <scope>NUCLEOTIDE SEQUENCE [LARGE SCALE GENOMIC DNA]</scope>
    <source>
        <strain evidence="1">UMCG-MFM1</strain>
    </source>
</reference>
<dbReference type="Proteomes" id="UP001622612">
    <property type="component" value="Chromosome"/>
</dbReference>
<evidence type="ECO:0008006" key="3">
    <source>
        <dbReference type="Google" id="ProtNLM"/>
    </source>
</evidence>
<protein>
    <recommendedName>
        <fullName evidence="3">Lipoprotein</fullName>
    </recommendedName>
</protein>
<evidence type="ECO:0000313" key="2">
    <source>
        <dbReference type="Proteomes" id="UP001622612"/>
    </source>
</evidence>
<proteinExistence type="predicted"/>